<dbReference type="InterPro" id="IPR004143">
    <property type="entry name" value="BPL_LPL_catalytic"/>
</dbReference>
<dbReference type="Proteomes" id="UP000700596">
    <property type="component" value="Unassembled WGS sequence"/>
</dbReference>
<evidence type="ECO:0000256" key="1">
    <source>
        <dbReference type="ARBA" id="ARBA00003253"/>
    </source>
</evidence>
<comment type="function">
    <text evidence="1">Catalyzes both the ATP-dependent activation of exogenously supplied lipoate to lipoyl-AMP and the transfer of the activated lipoyl onto the lipoyl domains of lipoate-dependent enzymes.</text>
</comment>
<dbReference type="InterPro" id="IPR045864">
    <property type="entry name" value="aa-tRNA-synth_II/BPL/LPL"/>
</dbReference>
<dbReference type="GO" id="GO:0009249">
    <property type="term" value="P:protein lipoylation"/>
    <property type="evidence" value="ECO:0007669"/>
    <property type="project" value="InterPro"/>
</dbReference>
<proteinExistence type="inferred from homology"/>
<dbReference type="OrthoDB" id="201621at2759"/>
<feature type="compositionally biased region" description="Basic and acidic residues" evidence="5">
    <location>
        <begin position="173"/>
        <end position="186"/>
    </location>
</feature>
<sequence length="406" mass="45747">MSVSLARRSLSSFTKKLSDPANRVQCYLSRSNDPFLNLSIEDHILRASPADSTVLFLYTNRPCVIIGRNQNPWTEVNLSILNANNSPQRERGRPGRLADTEPLAIGTVELVRRRSGGGTVFHDEGNLNWSITCPRADFTRDKHAEMVVRALRKMGIDRARVNERHDIVLDQGSKHHEMSDPTDTHRTPYTIDDPLQPRPLKVSGSAYKLTRGRALHHATTLLASPNLHIIPQYLRSPAKAFIEAKGVESVSSPVGNIGLDMQEFQTQVQAEFADMYINGREPAIVESVGEEHLDIPEIKKGYEELKTKDWIFSQTPQFTLKLSTYQDHHLEMTVHHGIIKAFEFRAPGVSTASIENVQSLLLELRLQDIPGWQAYLRQNIRGDDSAIASIANQLDRFLPIPELLDR</sequence>
<dbReference type="InterPro" id="IPR004562">
    <property type="entry name" value="LipoylTrfase_LipoateP_Ligase"/>
</dbReference>
<evidence type="ECO:0000256" key="2">
    <source>
        <dbReference type="ARBA" id="ARBA00005085"/>
    </source>
</evidence>
<dbReference type="EMBL" id="JAGMWT010000007">
    <property type="protein sequence ID" value="KAH7125749.1"/>
    <property type="molecule type" value="Genomic_DNA"/>
</dbReference>
<dbReference type="FunFam" id="3.30.930.10:FF:000090">
    <property type="entry name" value="Lipoyltransferase and lipoate-protein ligase, putative"/>
    <property type="match status" value="1"/>
</dbReference>
<keyword evidence="8" id="KW-1185">Reference proteome</keyword>
<dbReference type="PANTHER" id="PTHR12561">
    <property type="entry name" value="LIPOATE-PROTEIN LIGASE"/>
    <property type="match status" value="1"/>
</dbReference>
<evidence type="ECO:0000313" key="8">
    <source>
        <dbReference type="Proteomes" id="UP000700596"/>
    </source>
</evidence>
<gene>
    <name evidence="7" type="ORF">B0J11DRAFT_433970</name>
</gene>
<feature type="domain" description="BPL/LPL catalytic" evidence="6">
    <location>
        <begin position="49"/>
        <end position="280"/>
    </location>
</feature>
<dbReference type="GO" id="GO:0005739">
    <property type="term" value="C:mitochondrion"/>
    <property type="evidence" value="ECO:0007669"/>
    <property type="project" value="TreeGrafter"/>
</dbReference>
<dbReference type="CDD" id="cd16443">
    <property type="entry name" value="LplA"/>
    <property type="match status" value="1"/>
</dbReference>
<feature type="region of interest" description="Disordered" evidence="5">
    <location>
        <begin position="173"/>
        <end position="197"/>
    </location>
</feature>
<evidence type="ECO:0000256" key="3">
    <source>
        <dbReference type="ARBA" id="ARBA00008242"/>
    </source>
</evidence>
<protein>
    <recommendedName>
        <fullName evidence="4">Putative lipoate-protein ligase A</fullName>
    </recommendedName>
</protein>
<comment type="pathway">
    <text evidence="2">Protein modification; protein lipoylation via exogenous pathway; protein N(6)-(lipoyl)lysine from lipoate: step 2/2.</text>
</comment>
<evidence type="ECO:0000256" key="4">
    <source>
        <dbReference type="ARBA" id="ARBA00015925"/>
    </source>
</evidence>
<reference evidence="7" key="1">
    <citation type="journal article" date="2021" name="Nat. Commun.">
        <title>Genetic determinants of endophytism in the Arabidopsis root mycobiome.</title>
        <authorList>
            <person name="Mesny F."/>
            <person name="Miyauchi S."/>
            <person name="Thiergart T."/>
            <person name="Pickel B."/>
            <person name="Atanasova L."/>
            <person name="Karlsson M."/>
            <person name="Huettel B."/>
            <person name="Barry K.W."/>
            <person name="Haridas S."/>
            <person name="Chen C."/>
            <person name="Bauer D."/>
            <person name="Andreopoulos W."/>
            <person name="Pangilinan J."/>
            <person name="LaButti K."/>
            <person name="Riley R."/>
            <person name="Lipzen A."/>
            <person name="Clum A."/>
            <person name="Drula E."/>
            <person name="Henrissat B."/>
            <person name="Kohler A."/>
            <person name="Grigoriev I.V."/>
            <person name="Martin F.M."/>
            <person name="Hacquard S."/>
        </authorList>
    </citation>
    <scope>NUCLEOTIDE SEQUENCE</scope>
    <source>
        <strain evidence="7">MPI-CAGE-CH-0243</strain>
    </source>
</reference>
<organism evidence="7 8">
    <name type="scientific">Dendryphion nanum</name>
    <dbReference type="NCBI Taxonomy" id="256645"/>
    <lineage>
        <taxon>Eukaryota</taxon>
        <taxon>Fungi</taxon>
        <taxon>Dikarya</taxon>
        <taxon>Ascomycota</taxon>
        <taxon>Pezizomycotina</taxon>
        <taxon>Dothideomycetes</taxon>
        <taxon>Pleosporomycetidae</taxon>
        <taxon>Pleosporales</taxon>
        <taxon>Torulaceae</taxon>
        <taxon>Dendryphion</taxon>
    </lineage>
</organism>
<dbReference type="PROSITE" id="PS51733">
    <property type="entry name" value="BPL_LPL_CATALYTIC"/>
    <property type="match status" value="1"/>
</dbReference>
<evidence type="ECO:0000313" key="7">
    <source>
        <dbReference type="EMBL" id="KAH7125749.1"/>
    </source>
</evidence>
<dbReference type="PANTHER" id="PTHR12561:SF3">
    <property type="entry name" value="LIPOYLTRANSFERASE 1, MITOCHONDRIAL"/>
    <property type="match status" value="1"/>
</dbReference>
<dbReference type="SUPFAM" id="SSF55681">
    <property type="entry name" value="Class II aaRS and biotin synthetases"/>
    <property type="match status" value="1"/>
</dbReference>
<dbReference type="GO" id="GO:0017118">
    <property type="term" value="F:lipoyltransferase activity"/>
    <property type="evidence" value="ECO:0007669"/>
    <property type="project" value="TreeGrafter"/>
</dbReference>
<evidence type="ECO:0000259" key="6">
    <source>
        <dbReference type="PROSITE" id="PS51733"/>
    </source>
</evidence>
<name>A0A9P9INN5_9PLEO</name>
<dbReference type="Gene3D" id="3.30.930.10">
    <property type="entry name" value="Bira Bifunctional Protein, Domain 2"/>
    <property type="match status" value="1"/>
</dbReference>
<dbReference type="AlphaFoldDB" id="A0A9P9INN5"/>
<evidence type="ECO:0000256" key="5">
    <source>
        <dbReference type="SAM" id="MobiDB-lite"/>
    </source>
</evidence>
<comment type="caution">
    <text evidence="7">The sequence shown here is derived from an EMBL/GenBank/DDBJ whole genome shotgun (WGS) entry which is preliminary data.</text>
</comment>
<accession>A0A9P9INN5</accession>
<dbReference type="Pfam" id="PF21948">
    <property type="entry name" value="LplA-B_cat"/>
    <property type="match status" value="1"/>
</dbReference>
<comment type="similarity">
    <text evidence="3">Belongs to the LplA family.</text>
</comment>